<evidence type="ECO:0008006" key="4">
    <source>
        <dbReference type="Google" id="ProtNLM"/>
    </source>
</evidence>
<evidence type="ECO:0000256" key="1">
    <source>
        <dbReference type="SAM" id="MobiDB-lite"/>
    </source>
</evidence>
<dbReference type="Pfam" id="PF07052">
    <property type="entry name" value="Hep_59"/>
    <property type="match status" value="1"/>
</dbReference>
<organism evidence="2 3">
    <name type="scientific">Massarina eburnea CBS 473.64</name>
    <dbReference type="NCBI Taxonomy" id="1395130"/>
    <lineage>
        <taxon>Eukaryota</taxon>
        <taxon>Fungi</taxon>
        <taxon>Dikarya</taxon>
        <taxon>Ascomycota</taxon>
        <taxon>Pezizomycotina</taxon>
        <taxon>Dothideomycetes</taxon>
        <taxon>Pleosporomycetidae</taxon>
        <taxon>Pleosporales</taxon>
        <taxon>Massarineae</taxon>
        <taxon>Massarinaceae</taxon>
        <taxon>Massarina</taxon>
    </lineage>
</organism>
<gene>
    <name evidence="2" type="ORF">P280DRAFT_381672</name>
</gene>
<feature type="compositionally biased region" description="Basic residues" evidence="1">
    <location>
        <begin position="1"/>
        <end position="17"/>
    </location>
</feature>
<feature type="compositionally biased region" description="Polar residues" evidence="1">
    <location>
        <begin position="177"/>
        <end position="187"/>
    </location>
</feature>
<protein>
    <recommendedName>
        <fullName evidence="4">mRNA splicing factor RNA helicase</fullName>
    </recommendedName>
</protein>
<feature type="non-terminal residue" evidence="2">
    <location>
        <position position="308"/>
    </location>
</feature>
<dbReference type="OrthoDB" id="5627at2759"/>
<feature type="region of interest" description="Disordered" evidence="1">
    <location>
        <begin position="1"/>
        <end position="76"/>
    </location>
</feature>
<feature type="region of interest" description="Disordered" evidence="1">
    <location>
        <begin position="228"/>
        <end position="248"/>
    </location>
</feature>
<evidence type="ECO:0000313" key="3">
    <source>
        <dbReference type="Proteomes" id="UP000799753"/>
    </source>
</evidence>
<evidence type="ECO:0000313" key="2">
    <source>
        <dbReference type="EMBL" id="KAF2639944.1"/>
    </source>
</evidence>
<dbReference type="EMBL" id="MU006785">
    <property type="protein sequence ID" value="KAF2639944.1"/>
    <property type="molecule type" value="Genomic_DNA"/>
</dbReference>
<feature type="non-terminal residue" evidence="2">
    <location>
        <position position="1"/>
    </location>
</feature>
<proteinExistence type="predicted"/>
<feature type="compositionally biased region" description="Basic and acidic residues" evidence="1">
    <location>
        <begin position="206"/>
        <end position="216"/>
    </location>
</feature>
<keyword evidence="3" id="KW-1185">Reference proteome</keyword>
<dbReference type="AlphaFoldDB" id="A0A6A6S147"/>
<feature type="region of interest" description="Disordered" evidence="1">
    <location>
        <begin position="173"/>
        <end position="216"/>
    </location>
</feature>
<dbReference type="InterPro" id="IPR010756">
    <property type="entry name" value="Tls1-like"/>
</dbReference>
<feature type="region of interest" description="Disordered" evidence="1">
    <location>
        <begin position="260"/>
        <end position="308"/>
    </location>
</feature>
<accession>A0A6A6S147</accession>
<dbReference type="Proteomes" id="UP000799753">
    <property type="component" value="Unassembled WGS sequence"/>
</dbReference>
<name>A0A6A6S147_9PLEO</name>
<sequence>PPLRFKRRKIAHAKRHPGPSTSEASDAADVADPTDGLKDALRNRKRPRAREAERRLETASSQALVPAETPKRSSYESRFVAQTGEVIDADDQQMTNYIEARLAEKNHRLYGWPVPKHLETAVATLAPELESTAYDAPADRMTISDSQTAQHKSGAVGADQIQRLAAGMGKLEEVDLDSNTASHSTVRTPKVRLGRDGKPRRPPKRRNSEDLRRDQMVEAVLREAKLDYFEETTAGPSTTSDANNDDAMAEQFRREFLESMEAARQQRKPATTTGAKDAKEAPRGPKLGGSRNARAAMRLQQEQAAKSK</sequence>
<reference evidence="2" key="1">
    <citation type="journal article" date="2020" name="Stud. Mycol.">
        <title>101 Dothideomycetes genomes: a test case for predicting lifestyles and emergence of pathogens.</title>
        <authorList>
            <person name="Haridas S."/>
            <person name="Albert R."/>
            <person name="Binder M."/>
            <person name="Bloem J."/>
            <person name="Labutti K."/>
            <person name="Salamov A."/>
            <person name="Andreopoulos B."/>
            <person name="Baker S."/>
            <person name="Barry K."/>
            <person name="Bills G."/>
            <person name="Bluhm B."/>
            <person name="Cannon C."/>
            <person name="Castanera R."/>
            <person name="Culley D."/>
            <person name="Daum C."/>
            <person name="Ezra D."/>
            <person name="Gonzalez J."/>
            <person name="Henrissat B."/>
            <person name="Kuo A."/>
            <person name="Liang C."/>
            <person name="Lipzen A."/>
            <person name="Lutzoni F."/>
            <person name="Magnuson J."/>
            <person name="Mondo S."/>
            <person name="Nolan M."/>
            <person name="Ohm R."/>
            <person name="Pangilinan J."/>
            <person name="Park H.-J."/>
            <person name="Ramirez L."/>
            <person name="Alfaro M."/>
            <person name="Sun H."/>
            <person name="Tritt A."/>
            <person name="Yoshinaga Y."/>
            <person name="Zwiers L.-H."/>
            <person name="Turgeon B."/>
            <person name="Goodwin S."/>
            <person name="Spatafora J."/>
            <person name="Crous P."/>
            <person name="Grigoriev I."/>
        </authorList>
    </citation>
    <scope>NUCLEOTIDE SEQUENCE</scope>
    <source>
        <strain evidence="2">CBS 473.64</strain>
    </source>
</reference>